<dbReference type="Proteomes" id="UP001630127">
    <property type="component" value="Unassembled WGS sequence"/>
</dbReference>
<reference evidence="1 2" key="1">
    <citation type="submission" date="2024-11" db="EMBL/GenBank/DDBJ databases">
        <title>A near-complete genome assembly of Cinchona calisaya.</title>
        <authorList>
            <person name="Lian D.C."/>
            <person name="Zhao X.W."/>
            <person name="Wei L."/>
        </authorList>
    </citation>
    <scope>NUCLEOTIDE SEQUENCE [LARGE SCALE GENOMIC DNA]</scope>
    <source>
        <tissue evidence="1">Nenye</tissue>
    </source>
</reference>
<sequence>MFLVVKIKGQSSSPFFYDYLFIYLFPSHVDIEYFLTNRRKKIVAGSLMEVMIRLGGGELAPANGDQFKMKPKCIMERRRPVSMDDRFLKDSELHFEIELIDFSKVKASISHQLNFLM</sequence>
<evidence type="ECO:0000313" key="1">
    <source>
        <dbReference type="EMBL" id="KAL3510502.1"/>
    </source>
</evidence>
<organism evidence="1 2">
    <name type="scientific">Cinchona calisaya</name>
    <dbReference type="NCBI Taxonomy" id="153742"/>
    <lineage>
        <taxon>Eukaryota</taxon>
        <taxon>Viridiplantae</taxon>
        <taxon>Streptophyta</taxon>
        <taxon>Embryophyta</taxon>
        <taxon>Tracheophyta</taxon>
        <taxon>Spermatophyta</taxon>
        <taxon>Magnoliopsida</taxon>
        <taxon>eudicotyledons</taxon>
        <taxon>Gunneridae</taxon>
        <taxon>Pentapetalae</taxon>
        <taxon>asterids</taxon>
        <taxon>lamiids</taxon>
        <taxon>Gentianales</taxon>
        <taxon>Rubiaceae</taxon>
        <taxon>Cinchonoideae</taxon>
        <taxon>Cinchoneae</taxon>
        <taxon>Cinchona</taxon>
    </lineage>
</organism>
<evidence type="ECO:0000313" key="2">
    <source>
        <dbReference type="Proteomes" id="UP001630127"/>
    </source>
</evidence>
<dbReference type="AlphaFoldDB" id="A0ABD2YWC2"/>
<name>A0ABD2YWC2_9GENT</name>
<keyword evidence="2" id="KW-1185">Reference proteome</keyword>
<gene>
    <name evidence="1" type="ORF">ACH5RR_029903</name>
</gene>
<comment type="caution">
    <text evidence="1">The sequence shown here is derived from an EMBL/GenBank/DDBJ whole genome shotgun (WGS) entry which is preliminary data.</text>
</comment>
<dbReference type="EMBL" id="JBJUIK010000012">
    <property type="protein sequence ID" value="KAL3510502.1"/>
    <property type="molecule type" value="Genomic_DNA"/>
</dbReference>
<protein>
    <submittedName>
        <fullName evidence="1">Uncharacterized protein</fullName>
    </submittedName>
</protein>
<proteinExistence type="predicted"/>
<accession>A0ABD2YWC2</accession>